<dbReference type="OrthoDB" id="543883at2759"/>
<evidence type="ECO:0000313" key="3">
    <source>
        <dbReference type="Proteomes" id="UP000247498"/>
    </source>
</evidence>
<feature type="compositionally biased region" description="Gly residues" evidence="1">
    <location>
        <begin position="108"/>
        <end position="118"/>
    </location>
</feature>
<organism evidence="2 3">
    <name type="scientific">Raphidocelis subcapitata</name>
    <dbReference type="NCBI Taxonomy" id="307507"/>
    <lineage>
        <taxon>Eukaryota</taxon>
        <taxon>Viridiplantae</taxon>
        <taxon>Chlorophyta</taxon>
        <taxon>core chlorophytes</taxon>
        <taxon>Chlorophyceae</taxon>
        <taxon>CS clade</taxon>
        <taxon>Sphaeropleales</taxon>
        <taxon>Selenastraceae</taxon>
        <taxon>Raphidocelis</taxon>
    </lineage>
</organism>
<feature type="region of interest" description="Disordered" evidence="1">
    <location>
        <begin position="106"/>
        <end position="164"/>
    </location>
</feature>
<dbReference type="InParanoid" id="A0A2V0P702"/>
<reference evidence="2 3" key="1">
    <citation type="journal article" date="2018" name="Sci. Rep.">
        <title>Raphidocelis subcapitata (=Pseudokirchneriella subcapitata) provides an insight into genome evolution and environmental adaptations in the Sphaeropleales.</title>
        <authorList>
            <person name="Suzuki S."/>
            <person name="Yamaguchi H."/>
            <person name="Nakajima N."/>
            <person name="Kawachi M."/>
        </authorList>
    </citation>
    <scope>NUCLEOTIDE SEQUENCE [LARGE SCALE GENOMIC DNA]</scope>
    <source>
        <strain evidence="2 3">NIES-35</strain>
    </source>
</reference>
<dbReference type="EMBL" id="BDRX01000068">
    <property type="protein sequence ID" value="GBF95638.1"/>
    <property type="molecule type" value="Genomic_DNA"/>
</dbReference>
<protein>
    <submittedName>
        <fullName evidence="2">Uncharacterized protein</fullName>
    </submittedName>
</protein>
<feature type="compositionally biased region" description="Gly residues" evidence="1">
    <location>
        <begin position="278"/>
        <end position="292"/>
    </location>
</feature>
<comment type="caution">
    <text evidence="2">The sequence shown here is derived from an EMBL/GenBank/DDBJ whole genome shotgun (WGS) entry which is preliminary data.</text>
</comment>
<gene>
    <name evidence="2" type="ORF">Rsub_08620</name>
</gene>
<keyword evidence="3" id="KW-1185">Reference proteome</keyword>
<dbReference type="AlphaFoldDB" id="A0A2V0P702"/>
<sequence length="350" mass="36116">MAATQRASYGGRCVTKGPGRMLGVLVARDPAPDAAPRVLRAFSGQITECWHVPGWVGPVQSLASGTRRYDEVRRVTEGLSARIKDLKALQQREAEVAAAAAAAADSAAGGGGDGGGAGPVSQGALLRARGAGGGGARGGQQRRGARRRQGAAGRPAPPSPSQRFVSAQLQLLTARRARVSHELMERVQRSYLTSDCAGRELALLEVYRRYASEVEPLPLTKAGSFRGFPAGCGDCAAPKLLHAAARKGWRPLSLVEWFFGAPPGTATPAKPARRVRVRGGGDGSASEGGGDGSSSCADSSSGAEWWIGPCAPDGPADATRQHGRVYGQCEKCKGILGTMLHGLCSADLGG</sequence>
<name>A0A2V0P702_9CHLO</name>
<evidence type="ECO:0000256" key="1">
    <source>
        <dbReference type="SAM" id="MobiDB-lite"/>
    </source>
</evidence>
<accession>A0A2V0P702</accession>
<dbReference type="Proteomes" id="UP000247498">
    <property type="component" value="Unassembled WGS sequence"/>
</dbReference>
<feature type="region of interest" description="Disordered" evidence="1">
    <location>
        <begin position="266"/>
        <end position="300"/>
    </location>
</feature>
<proteinExistence type="predicted"/>
<evidence type="ECO:0000313" key="2">
    <source>
        <dbReference type="EMBL" id="GBF95638.1"/>
    </source>
</evidence>